<dbReference type="STRING" id="2656787.A0A370TVN9"/>
<dbReference type="InterPro" id="IPR009060">
    <property type="entry name" value="UBA-like_sf"/>
</dbReference>
<dbReference type="GO" id="GO:0000151">
    <property type="term" value="C:ubiquitin ligase complex"/>
    <property type="evidence" value="ECO:0007669"/>
    <property type="project" value="TreeGrafter"/>
</dbReference>
<dbReference type="EMBL" id="NPIC01000002">
    <property type="protein sequence ID" value="RDL39538.1"/>
    <property type="molecule type" value="Genomic_DNA"/>
</dbReference>
<dbReference type="PANTHER" id="PTHR12281:SF31">
    <property type="entry name" value="DCN1-LIKE PROTEIN 3"/>
    <property type="match status" value="1"/>
</dbReference>
<dbReference type="AlphaFoldDB" id="A0A370TVN9"/>
<dbReference type="Pfam" id="PF14555">
    <property type="entry name" value="UBA_4"/>
    <property type="match status" value="1"/>
</dbReference>
<accession>A0A370TVN9</accession>
<evidence type="ECO:0000256" key="1">
    <source>
        <dbReference type="ARBA" id="ARBA00022786"/>
    </source>
</evidence>
<dbReference type="GO" id="GO:0032182">
    <property type="term" value="F:ubiquitin-like protein binding"/>
    <property type="evidence" value="ECO:0007669"/>
    <property type="project" value="TreeGrafter"/>
</dbReference>
<evidence type="ECO:0000313" key="5">
    <source>
        <dbReference type="Proteomes" id="UP000254866"/>
    </source>
</evidence>
<dbReference type="Gene3D" id="1.10.8.10">
    <property type="entry name" value="DNA helicase RuvA subunit, C-terminal domain"/>
    <property type="match status" value="1"/>
</dbReference>
<dbReference type="GO" id="GO:0097602">
    <property type="term" value="F:cullin family protein binding"/>
    <property type="evidence" value="ECO:0007669"/>
    <property type="project" value="TreeGrafter"/>
</dbReference>
<reference evidence="4 5" key="1">
    <citation type="journal article" date="2018" name="IMA Fungus">
        <title>IMA Genome-F 9: Draft genome sequence of Annulohypoxylon stygium, Aspergillus mulundensis, Berkeleyomyces basicola (syn. Thielaviopsis basicola), Ceratocystis smalleyi, two Cercospora beticola strains, Coleophoma cylindrospora, Fusarium fracticaudum, Phialophora cf. hyalina, and Morchella septimelata.</title>
        <authorList>
            <person name="Wingfield B.D."/>
            <person name="Bills G.F."/>
            <person name="Dong Y."/>
            <person name="Huang W."/>
            <person name="Nel W.J."/>
            <person name="Swalarsk-Parry B.S."/>
            <person name="Vaghefi N."/>
            <person name="Wilken P.M."/>
            <person name="An Z."/>
            <person name="de Beer Z.W."/>
            <person name="De Vos L."/>
            <person name="Chen L."/>
            <person name="Duong T.A."/>
            <person name="Gao Y."/>
            <person name="Hammerbacher A."/>
            <person name="Kikkert J.R."/>
            <person name="Li Y."/>
            <person name="Li H."/>
            <person name="Li K."/>
            <person name="Li Q."/>
            <person name="Liu X."/>
            <person name="Ma X."/>
            <person name="Naidoo K."/>
            <person name="Pethybridge S.J."/>
            <person name="Sun J."/>
            <person name="Steenkamp E.T."/>
            <person name="van der Nest M.A."/>
            <person name="van Wyk S."/>
            <person name="Wingfield M.J."/>
            <person name="Xiong C."/>
            <person name="Yue Q."/>
            <person name="Zhang X."/>
        </authorList>
    </citation>
    <scope>NUCLEOTIDE SEQUENCE [LARGE SCALE GENOMIC DNA]</scope>
    <source>
        <strain evidence="4 5">BP 5553</strain>
    </source>
</reference>
<organism evidence="4 5">
    <name type="scientific">Venustampulla echinocandica</name>
    <dbReference type="NCBI Taxonomy" id="2656787"/>
    <lineage>
        <taxon>Eukaryota</taxon>
        <taxon>Fungi</taxon>
        <taxon>Dikarya</taxon>
        <taxon>Ascomycota</taxon>
        <taxon>Pezizomycotina</taxon>
        <taxon>Leotiomycetes</taxon>
        <taxon>Helotiales</taxon>
        <taxon>Pleuroascaceae</taxon>
        <taxon>Venustampulla</taxon>
    </lineage>
</organism>
<dbReference type="InterPro" id="IPR042460">
    <property type="entry name" value="DCN1-like_PONY"/>
</dbReference>
<comment type="function">
    <text evidence="2">Neddylation of cullins play an essential role in the regulation of SCF-type complexes activity.</text>
</comment>
<name>A0A370TVN9_9HELO</name>
<dbReference type="Gene3D" id="1.10.238.10">
    <property type="entry name" value="EF-hand"/>
    <property type="match status" value="1"/>
</dbReference>
<evidence type="ECO:0000313" key="4">
    <source>
        <dbReference type="EMBL" id="RDL39538.1"/>
    </source>
</evidence>
<feature type="domain" description="DCUN1" evidence="3">
    <location>
        <begin position="55"/>
        <end position="255"/>
    </location>
</feature>
<dbReference type="Proteomes" id="UP000254866">
    <property type="component" value="Unassembled WGS sequence"/>
</dbReference>
<dbReference type="InterPro" id="IPR014764">
    <property type="entry name" value="DCN-prot"/>
</dbReference>
<keyword evidence="5" id="KW-1185">Reference proteome</keyword>
<dbReference type="SUPFAM" id="SSF46934">
    <property type="entry name" value="UBA-like"/>
    <property type="match status" value="1"/>
</dbReference>
<keyword evidence="1" id="KW-0833">Ubl conjugation pathway</keyword>
<dbReference type="GeneID" id="43596727"/>
<dbReference type="PANTHER" id="PTHR12281">
    <property type="entry name" value="RP42 RELATED"/>
    <property type="match status" value="1"/>
</dbReference>
<evidence type="ECO:0000259" key="3">
    <source>
        <dbReference type="PROSITE" id="PS51229"/>
    </source>
</evidence>
<evidence type="ECO:0000256" key="2">
    <source>
        <dbReference type="RuleBase" id="RU410713"/>
    </source>
</evidence>
<dbReference type="OrthoDB" id="27198at2759"/>
<comment type="caution">
    <text evidence="4">The sequence shown here is derived from an EMBL/GenBank/DDBJ whole genome shotgun (WGS) entry which is preliminary data.</text>
</comment>
<dbReference type="Pfam" id="PF03556">
    <property type="entry name" value="Cullin_binding"/>
    <property type="match status" value="1"/>
</dbReference>
<dbReference type="InterPro" id="IPR005176">
    <property type="entry name" value="PONY_dom"/>
</dbReference>
<protein>
    <recommendedName>
        <fullName evidence="2">Defective in cullin neddylation protein</fullName>
    </recommendedName>
</protein>
<sequence length="267" mass="29723">MPPITATQRVLVNQFMAVTGVPEKIAQKLLKASAWKIDQATDSYFASNGAAPNDKGKENLEKLFGSYRETGDEAEIVGVNGTMKYLTDLGVDLENASMLVPLEIIQAPALGEITKEGFVKGWKAIRADTLAKQKAHVASQINQLASDNALFKRVYRHVFVCARDKGQKALPLENAITYWEILFAPPGKTLATSSTNWAELWIEFLNAKWTKSVNKDMWNQTLEFLQKATEDELLSFWSEDGAWPGVIDDFVGYVKTKRGAGERMETD</sequence>
<gene>
    <name evidence="4" type="ORF">BP5553_03878</name>
</gene>
<proteinExistence type="predicted"/>
<dbReference type="Gene3D" id="1.10.238.200">
    <property type="entry name" value="Cullin, PONY binding domain"/>
    <property type="match status" value="1"/>
</dbReference>
<dbReference type="GO" id="GO:0045116">
    <property type="term" value="P:protein neddylation"/>
    <property type="evidence" value="ECO:0007669"/>
    <property type="project" value="TreeGrafter"/>
</dbReference>
<dbReference type="RefSeq" id="XP_031872194.1">
    <property type="nucleotide sequence ID" value="XM_032012501.1"/>
</dbReference>
<dbReference type="PROSITE" id="PS51229">
    <property type="entry name" value="DCUN1"/>
    <property type="match status" value="1"/>
</dbReference>
<dbReference type="GO" id="GO:0031624">
    <property type="term" value="F:ubiquitin conjugating enzyme binding"/>
    <property type="evidence" value="ECO:0007669"/>
    <property type="project" value="TreeGrafter"/>
</dbReference>